<evidence type="ECO:0000313" key="2">
    <source>
        <dbReference type="EMBL" id="KAK3360480.1"/>
    </source>
</evidence>
<proteinExistence type="predicted"/>
<feature type="compositionally biased region" description="Low complexity" evidence="1">
    <location>
        <begin position="28"/>
        <end position="39"/>
    </location>
</feature>
<evidence type="ECO:0000313" key="3">
    <source>
        <dbReference type="Proteomes" id="UP001275084"/>
    </source>
</evidence>
<gene>
    <name evidence="2" type="ORF">B0T25DRAFT_130685</name>
</gene>
<name>A0AAJ0HS78_9PEZI</name>
<keyword evidence="3" id="KW-1185">Reference proteome</keyword>
<reference evidence="2" key="1">
    <citation type="journal article" date="2023" name="Mol. Phylogenet. Evol.">
        <title>Genome-scale phylogeny and comparative genomics of the fungal order Sordariales.</title>
        <authorList>
            <person name="Hensen N."/>
            <person name="Bonometti L."/>
            <person name="Westerberg I."/>
            <person name="Brannstrom I.O."/>
            <person name="Guillou S."/>
            <person name="Cros-Aarteil S."/>
            <person name="Calhoun S."/>
            <person name="Haridas S."/>
            <person name="Kuo A."/>
            <person name="Mondo S."/>
            <person name="Pangilinan J."/>
            <person name="Riley R."/>
            <person name="LaButti K."/>
            <person name="Andreopoulos B."/>
            <person name="Lipzen A."/>
            <person name="Chen C."/>
            <person name="Yan M."/>
            <person name="Daum C."/>
            <person name="Ng V."/>
            <person name="Clum A."/>
            <person name="Steindorff A."/>
            <person name="Ohm R.A."/>
            <person name="Martin F."/>
            <person name="Silar P."/>
            <person name="Natvig D.O."/>
            <person name="Lalanne C."/>
            <person name="Gautier V."/>
            <person name="Ament-Velasquez S.L."/>
            <person name="Kruys A."/>
            <person name="Hutchinson M.I."/>
            <person name="Powell A.J."/>
            <person name="Barry K."/>
            <person name="Miller A.N."/>
            <person name="Grigoriev I.V."/>
            <person name="Debuchy R."/>
            <person name="Gladieux P."/>
            <person name="Hiltunen Thoren M."/>
            <person name="Johannesson H."/>
        </authorList>
    </citation>
    <scope>NUCLEOTIDE SEQUENCE</scope>
    <source>
        <strain evidence="2">CBS 955.72</strain>
    </source>
</reference>
<accession>A0AAJ0HS78</accession>
<dbReference type="AlphaFoldDB" id="A0AAJ0HS78"/>
<comment type="caution">
    <text evidence="2">The sequence shown here is derived from an EMBL/GenBank/DDBJ whole genome shotgun (WGS) entry which is preliminary data.</text>
</comment>
<evidence type="ECO:0000256" key="1">
    <source>
        <dbReference type="SAM" id="MobiDB-lite"/>
    </source>
</evidence>
<feature type="region of interest" description="Disordered" evidence="1">
    <location>
        <begin position="28"/>
        <end position="63"/>
    </location>
</feature>
<dbReference type="Proteomes" id="UP001275084">
    <property type="component" value="Unassembled WGS sequence"/>
</dbReference>
<dbReference type="EMBL" id="JAUIQD010000002">
    <property type="protein sequence ID" value="KAK3360480.1"/>
    <property type="molecule type" value="Genomic_DNA"/>
</dbReference>
<protein>
    <submittedName>
        <fullName evidence="2">Uncharacterized protein</fullName>
    </submittedName>
</protein>
<organism evidence="2 3">
    <name type="scientific">Lasiosphaeria hispida</name>
    <dbReference type="NCBI Taxonomy" id="260671"/>
    <lineage>
        <taxon>Eukaryota</taxon>
        <taxon>Fungi</taxon>
        <taxon>Dikarya</taxon>
        <taxon>Ascomycota</taxon>
        <taxon>Pezizomycotina</taxon>
        <taxon>Sordariomycetes</taxon>
        <taxon>Sordariomycetidae</taxon>
        <taxon>Sordariales</taxon>
        <taxon>Lasiosphaeriaceae</taxon>
        <taxon>Lasiosphaeria</taxon>
    </lineage>
</organism>
<sequence>MPTFRCPVVGLEFPALAYCCATPLARASGSSQTSQSQSDSQHHDEPASSNAALSTPDRGSAHTTTTLCRPLLFLARCQAPFVWSPSSPTLPVLTLYSTNGTYLRLSQPWSPSVRESGRIARLGLSAGLG</sequence>
<reference evidence="2" key="2">
    <citation type="submission" date="2023-06" db="EMBL/GenBank/DDBJ databases">
        <authorList>
            <consortium name="Lawrence Berkeley National Laboratory"/>
            <person name="Haridas S."/>
            <person name="Hensen N."/>
            <person name="Bonometti L."/>
            <person name="Westerberg I."/>
            <person name="Brannstrom I.O."/>
            <person name="Guillou S."/>
            <person name="Cros-Aarteil S."/>
            <person name="Calhoun S."/>
            <person name="Kuo A."/>
            <person name="Mondo S."/>
            <person name="Pangilinan J."/>
            <person name="Riley R."/>
            <person name="Labutti K."/>
            <person name="Andreopoulos B."/>
            <person name="Lipzen A."/>
            <person name="Chen C."/>
            <person name="Yanf M."/>
            <person name="Daum C."/>
            <person name="Ng V."/>
            <person name="Clum A."/>
            <person name="Steindorff A."/>
            <person name="Ohm R."/>
            <person name="Martin F."/>
            <person name="Silar P."/>
            <person name="Natvig D."/>
            <person name="Lalanne C."/>
            <person name="Gautier V."/>
            <person name="Ament-Velasquez S.L."/>
            <person name="Kruys A."/>
            <person name="Hutchinson M.I."/>
            <person name="Powell A.J."/>
            <person name="Barry K."/>
            <person name="Miller A.N."/>
            <person name="Grigoriev I.V."/>
            <person name="Debuchy R."/>
            <person name="Gladieux P."/>
            <person name="Thoren M.H."/>
            <person name="Johannesson H."/>
        </authorList>
    </citation>
    <scope>NUCLEOTIDE SEQUENCE</scope>
    <source>
        <strain evidence="2">CBS 955.72</strain>
    </source>
</reference>